<organism evidence="2 3">
    <name type="scientific">Akanthomyces muscarius</name>
    <name type="common">Entomopathogenic fungus</name>
    <name type="synonym">Lecanicillium muscarium</name>
    <dbReference type="NCBI Taxonomy" id="2231603"/>
    <lineage>
        <taxon>Eukaryota</taxon>
        <taxon>Fungi</taxon>
        <taxon>Dikarya</taxon>
        <taxon>Ascomycota</taxon>
        <taxon>Pezizomycotina</taxon>
        <taxon>Sordariomycetes</taxon>
        <taxon>Hypocreomycetidae</taxon>
        <taxon>Hypocreales</taxon>
        <taxon>Cordycipitaceae</taxon>
        <taxon>Akanthomyces</taxon>
    </lineage>
</organism>
<accession>A0A9W8Q6B1</accession>
<keyword evidence="3" id="KW-1185">Reference proteome</keyword>
<evidence type="ECO:0000313" key="2">
    <source>
        <dbReference type="EMBL" id="KAJ4145937.1"/>
    </source>
</evidence>
<comment type="caution">
    <text evidence="2">The sequence shown here is derived from an EMBL/GenBank/DDBJ whole genome shotgun (WGS) entry which is preliminary data.</text>
</comment>
<evidence type="ECO:0000256" key="1">
    <source>
        <dbReference type="SAM" id="SignalP"/>
    </source>
</evidence>
<dbReference type="Proteomes" id="UP001144673">
    <property type="component" value="Chromosome 2"/>
</dbReference>
<feature type="signal peptide" evidence="1">
    <location>
        <begin position="1"/>
        <end position="17"/>
    </location>
</feature>
<proteinExistence type="predicted"/>
<dbReference type="KEGG" id="amus:LMH87_004768"/>
<dbReference type="EMBL" id="JAJHUN010000011">
    <property type="protein sequence ID" value="KAJ4145937.1"/>
    <property type="molecule type" value="Genomic_DNA"/>
</dbReference>
<evidence type="ECO:0008006" key="4">
    <source>
        <dbReference type="Google" id="ProtNLM"/>
    </source>
</evidence>
<dbReference type="AlphaFoldDB" id="A0A9W8Q6B1"/>
<evidence type="ECO:0000313" key="3">
    <source>
        <dbReference type="Proteomes" id="UP001144673"/>
    </source>
</evidence>
<gene>
    <name evidence="2" type="ORF">LMH87_004768</name>
</gene>
<sequence length="157" mass="15447">MKFLAAIILLVAAGVTADDKNCEAEYIVSRCLKTETDKVGACATTDYDCLCAAYQAVATCYNNCPNDDRAPAARSQVTANCRNVTTTTATRLATASSSSSGASSSAGVATNLNAPPPTSAGFVAGSATPTGGSSAGAVQKVGSLAVAAGIAGALAML</sequence>
<dbReference type="RefSeq" id="XP_056049607.1">
    <property type="nucleotide sequence ID" value="XM_056196039.1"/>
</dbReference>
<name>A0A9W8Q6B1_AKAMU</name>
<protein>
    <recommendedName>
        <fullName evidence="4">GPI anchored serine-threonine rich protein</fullName>
    </recommendedName>
</protein>
<reference evidence="2" key="1">
    <citation type="journal article" date="2023" name="Access Microbiol">
        <title>De-novo genome assembly for Akanthomyces muscarius, a biocontrol agent of insect agricultural pests.</title>
        <authorList>
            <person name="Erdos Z."/>
            <person name="Studholme D.J."/>
            <person name="Raymond B."/>
            <person name="Sharma M."/>
        </authorList>
    </citation>
    <scope>NUCLEOTIDE SEQUENCE</scope>
    <source>
        <strain evidence="2">Ve6</strain>
    </source>
</reference>
<dbReference type="GeneID" id="80891927"/>
<feature type="chain" id="PRO_5040977263" description="GPI anchored serine-threonine rich protein" evidence="1">
    <location>
        <begin position="18"/>
        <end position="157"/>
    </location>
</feature>
<keyword evidence="1" id="KW-0732">Signal</keyword>